<dbReference type="Pfam" id="PF13561">
    <property type="entry name" value="adh_short_C2"/>
    <property type="match status" value="1"/>
</dbReference>
<dbReference type="PRINTS" id="PR00080">
    <property type="entry name" value="SDRFAMILY"/>
</dbReference>
<keyword evidence="5" id="KW-1185">Reference proteome</keyword>
<dbReference type="SMART" id="SM00822">
    <property type="entry name" value="PKS_KR"/>
    <property type="match status" value="1"/>
</dbReference>
<sequence length="257" mass="26495">MLTRLTGRSAIVTGASKGIGRGIARTLAAQGAKVTLVARGGAALEEARAEIAAAGGTVRTATCDVADWDQVRAMVDEAAEAQGGLSILCANAGIYPQTTMEAMDPAEWDNVMAVNLRSSFLAVKAAQPHFRRAGGGRVILTSSITGPITGYRGWTHYGASKAAQLGFMRSAAMELAKDQVTINAVLPGNIITEGFEGNGPEYLAAMEASVPLGRLGTVDDIANAVLFLASDEAGYITAQQIVVDGGQVVPESLDAMA</sequence>
<evidence type="ECO:0000256" key="2">
    <source>
        <dbReference type="ARBA" id="ARBA00023002"/>
    </source>
</evidence>
<dbReference type="EC" id="1.1.1.100" evidence="4"/>
<feature type="domain" description="Ketoreductase" evidence="3">
    <location>
        <begin position="8"/>
        <end position="190"/>
    </location>
</feature>
<dbReference type="Gene3D" id="3.40.50.720">
    <property type="entry name" value="NAD(P)-binding Rossmann-like Domain"/>
    <property type="match status" value="1"/>
</dbReference>
<gene>
    <name evidence="4" type="primary">fabG</name>
    <name evidence="4" type="ORF">ACFOHH_14180</name>
</gene>
<evidence type="ECO:0000313" key="4">
    <source>
        <dbReference type="EMBL" id="MFC3074254.1"/>
    </source>
</evidence>
<dbReference type="NCBIfam" id="NF004202">
    <property type="entry name" value="PRK05653.2-2"/>
    <property type="match status" value="1"/>
</dbReference>
<dbReference type="Proteomes" id="UP001595377">
    <property type="component" value="Unassembled WGS sequence"/>
</dbReference>
<dbReference type="InterPro" id="IPR036291">
    <property type="entry name" value="NAD(P)-bd_dom_sf"/>
</dbReference>
<dbReference type="InterPro" id="IPR002347">
    <property type="entry name" value="SDR_fam"/>
</dbReference>
<dbReference type="NCBIfam" id="NF009468">
    <property type="entry name" value="PRK12826.1-4"/>
    <property type="match status" value="1"/>
</dbReference>
<keyword evidence="2 4" id="KW-0560">Oxidoreductase</keyword>
<dbReference type="PANTHER" id="PTHR42879:SF2">
    <property type="entry name" value="3-OXOACYL-[ACYL-CARRIER-PROTEIN] REDUCTASE FABG"/>
    <property type="match status" value="1"/>
</dbReference>
<proteinExistence type="inferred from homology"/>
<reference evidence="5" key="1">
    <citation type="journal article" date="2019" name="Int. J. Syst. Evol. Microbiol.">
        <title>The Global Catalogue of Microorganisms (GCM) 10K type strain sequencing project: providing services to taxonomists for standard genome sequencing and annotation.</title>
        <authorList>
            <consortium name="The Broad Institute Genomics Platform"/>
            <consortium name="The Broad Institute Genome Sequencing Center for Infectious Disease"/>
            <person name="Wu L."/>
            <person name="Ma J."/>
        </authorList>
    </citation>
    <scope>NUCLEOTIDE SEQUENCE [LARGE SCALE GENOMIC DNA]</scope>
    <source>
        <strain evidence="5">KCTC 52677</strain>
    </source>
</reference>
<protein>
    <submittedName>
        <fullName evidence="4">3-oxoacyl-ACP reductase FabG</fullName>
        <ecNumber evidence="4">1.1.1.100</ecNumber>
    </submittedName>
</protein>
<evidence type="ECO:0000259" key="3">
    <source>
        <dbReference type="SMART" id="SM00822"/>
    </source>
</evidence>
<dbReference type="InterPro" id="IPR057326">
    <property type="entry name" value="KR_dom"/>
</dbReference>
<dbReference type="InterPro" id="IPR050259">
    <property type="entry name" value="SDR"/>
</dbReference>
<organism evidence="4 5">
    <name type="scientific">Shinella pollutisoli</name>
    <dbReference type="NCBI Taxonomy" id="2250594"/>
    <lineage>
        <taxon>Bacteria</taxon>
        <taxon>Pseudomonadati</taxon>
        <taxon>Pseudomonadota</taxon>
        <taxon>Alphaproteobacteria</taxon>
        <taxon>Hyphomicrobiales</taxon>
        <taxon>Rhizobiaceae</taxon>
        <taxon>Shinella</taxon>
    </lineage>
</organism>
<comment type="similarity">
    <text evidence="1">Belongs to the short-chain dehydrogenases/reductases (SDR) family.</text>
</comment>
<comment type="caution">
    <text evidence="4">The sequence shown here is derived from an EMBL/GenBank/DDBJ whole genome shotgun (WGS) entry which is preliminary data.</text>
</comment>
<evidence type="ECO:0000313" key="5">
    <source>
        <dbReference type="Proteomes" id="UP001595377"/>
    </source>
</evidence>
<dbReference type="PRINTS" id="PR00081">
    <property type="entry name" value="GDHRDH"/>
</dbReference>
<dbReference type="EMBL" id="JBHRSP010000023">
    <property type="protein sequence ID" value="MFC3074254.1"/>
    <property type="molecule type" value="Genomic_DNA"/>
</dbReference>
<evidence type="ECO:0000256" key="1">
    <source>
        <dbReference type="ARBA" id="ARBA00006484"/>
    </source>
</evidence>
<dbReference type="GO" id="GO:0004316">
    <property type="term" value="F:3-oxoacyl-[acyl-carrier-protein] reductase (NADPH) activity"/>
    <property type="evidence" value="ECO:0007669"/>
    <property type="project" value="UniProtKB-EC"/>
</dbReference>
<dbReference type="RefSeq" id="WP_257315371.1">
    <property type="nucleotide sequence ID" value="NZ_JANFDG010000011.1"/>
</dbReference>
<dbReference type="PANTHER" id="PTHR42879">
    <property type="entry name" value="3-OXOACYL-(ACYL-CARRIER-PROTEIN) REDUCTASE"/>
    <property type="match status" value="1"/>
</dbReference>
<dbReference type="NCBIfam" id="NF005559">
    <property type="entry name" value="PRK07231.1"/>
    <property type="match status" value="1"/>
</dbReference>
<name>A0ABV7DII2_9HYPH</name>
<accession>A0ABV7DII2</accession>
<dbReference type="SUPFAM" id="SSF51735">
    <property type="entry name" value="NAD(P)-binding Rossmann-fold domains"/>
    <property type="match status" value="1"/>
</dbReference>